<evidence type="ECO:0000313" key="2">
    <source>
        <dbReference type="EMBL" id="KAF4439425.1"/>
    </source>
</evidence>
<dbReference type="EMBL" id="JAADJF010000093">
    <property type="protein sequence ID" value="KAF4439425.1"/>
    <property type="molecule type" value="Genomic_DNA"/>
</dbReference>
<proteinExistence type="predicted"/>
<dbReference type="Gene3D" id="3.90.228.10">
    <property type="match status" value="1"/>
</dbReference>
<reference evidence="2 3" key="1">
    <citation type="submission" date="2020-01" db="EMBL/GenBank/DDBJ databases">
        <title>Identification and distribution of gene clusters putatively required for synthesis of sphingolipid metabolism inhibitors in phylogenetically diverse species of the filamentous fungus Fusarium.</title>
        <authorList>
            <person name="Kim H.-S."/>
            <person name="Busman M."/>
            <person name="Brown D.W."/>
            <person name="Divon H."/>
            <person name="Uhlig S."/>
            <person name="Proctor R.H."/>
        </authorList>
    </citation>
    <scope>NUCLEOTIDE SEQUENCE [LARGE SCALE GENOMIC DNA]</scope>
    <source>
        <strain evidence="2 3">NRRL 13308</strain>
    </source>
</reference>
<dbReference type="AlphaFoldDB" id="A0A8H4NLB8"/>
<dbReference type="SUPFAM" id="SSF56399">
    <property type="entry name" value="ADP-ribosylation"/>
    <property type="match status" value="1"/>
</dbReference>
<keyword evidence="3" id="KW-1185">Reference proteome</keyword>
<sequence length="358" mass="40662">MPPQMHPLKPTDPDYRKHVDYFNHNWRHALKGAVVRKVFCVRNKELAASYRWRRHKRYGGKSVHRARLLFHGTSRACNAGEEKRGGKMKWCNKSNCGLCGILRNSFKISKSKSDVFVINMHQKSRLRAMFLCQVISERPQKMILAGKQRTAPDPGYDSVEGLVVAEGGILSEPETVVYRDDAIVPVAVIMYETFASRGTGNLGVRSGTPLAAVGGVLWSLLLAKFYPSMNLIRSPRNKRHKKTIRLNNNLLIQLPLLRQRPRTARTRTTTKILPRPHNPLRPHSNTSLGISSTANTIRYTQTRHGPAPIPRQTRRQHESLAGRKRPHAAIRRAKEWVSADELHVGRRLFEAHNDIVIG</sequence>
<name>A0A8H4NLB8_9HYPO</name>
<organism evidence="2 3">
    <name type="scientific">Fusarium acutatum</name>
    <dbReference type="NCBI Taxonomy" id="78861"/>
    <lineage>
        <taxon>Eukaryota</taxon>
        <taxon>Fungi</taxon>
        <taxon>Dikarya</taxon>
        <taxon>Ascomycota</taxon>
        <taxon>Pezizomycotina</taxon>
        <taxon>Sordariomycetes</taxon>
        <taxon>Hypocreomycetidae</taxon>
        <taxon>Hypocreales</taxon>
        <taxon>Nectriaceae</taxon>
        <taxon>Fusarium</taxon>
        <taxon>Fusarium fujikuroi species complex</taxon>
    </lineage>
</organism>
<comment type="caution">
    <text evidence="2">The sequence shown here is derived from an EMBL/GenBank/DDBJ whole genome shotgun (WGS) entry which is preliminary data.</text>
</comment>
<dbReference type="Proteomes" id="UP000536711">
    <property type="component" value="Unassembled WGS sequence"/>
</dbReference>
<dbReference type="OrthoDB" id="9514740at2759"/>
<evidence type="ECO:0000256" key="1">
    <source>
        <dbReference type="SAM" id="MobiDB-lite"/>
    </source>
</evidence>
<feature type="region of interest" description="Disordered" evidence="1">
    <location>
        <begin position="302"/>
        <end position="327"/>
    </location>
</feature>
<evidence type="ECO:0000313" key="3">
    <source>
        <dbReference type="Proteomes" id="UP000536711"/>
    </source>
</evidence>
<accession>A0A8H4NLB8</accession>
<protein>
    <submittedName>
        <fullName evidence="2">Uncharacterized protein</fullName>
    </submittedName>
</protein>
<gene>
    <name evidence="2" type="ORF">FACUT_4180</name>
</gene>